<sequence>MKHRILHSIALGLLLATAPLSFAAAEPKLVPIEDFFTRPQYGSPVLSPNGEKLSVITPVNGRLALAVIDLKTREANVLASSKLWDAAGVRWINNNRLMFHVQDTKGTMEQARGQGPFAINADGSGFRNLAEKMSISVLDVPQDGSNDILVTSSKRSPGAGQDDFGNSDVYLMDTSNGRTRLLTFNNPGKVAQWVVDSKKQVRAAVSFYGDKATGRFKYKVSYRENNDAEWRTITEYLMDDEGYAPIAFDADDKTMLVVGRNKEDTDGLYTWDFEAGKPKELLFRHPEADFQQGIIRDAASRKIVGISINAHKPEIHYFNEQWAKWQAEFDATFPGSLNTIQKRGERMLVTTSSDIEPGRAFLYEAATSTLEPLLSYKPEISPEQMSPMQTVKYVARDGLTIPGYLTLPKDKAAKNLPLVAFIHGGPHARDSWGFDPSVQHMASRGYAVLQPNFRMSTGLGWKLHRAGWKQWGLSMQDDITDGVNWLVKQGIVDPKRVCIMGASYGGYATMYGLVKDPDLYQCGINYVGVTDINMLFSVAWSDTADSAWSRYRQKDLHGDPDKDVEYMKKSSALENASRITKPVMMAYGSEDIRVPLVHGEKMRDKLRKQGTPVEWIVYAGEGHGWTKLENQVDFAKQVENFLGKYIGDKK</sequence>
<dbReference type="SUPFAM" id="SSF53474">
    <property type="entry name" value="alpha/beta-Hydrolases"/>
    <property type="match status" value="1"/>
</dbReference>
<keyword evidence="2" id="KW-0732">Signal</keyword>
<dbReference type="InterPro" id="IPR001375">
    <property type="entry name" value="Peptidase_S9_cat"/>
</dbReference>
<evidence type="ECO:0000313" key="5">
    <source>
        <dbReference type="Proteomes" id="UP001156706"/>
    </source>
</evidence>
<comment type="caution">
    <text evidence="4">The sequence shown here is derived from an EMBL/GenBank/DDBJ whole genome shotgun (WGS) entry which is preliminary data.</text>
</comment>
<feature type="signal peptide" evidence="2">
    <location>
        <begin position="1"/>
        <end position="23"/>
    </location>
</feature>
<feature type="chain" id="PRO_5046850611" evidence="2">
    <location>
        <begin position="24"/>
        <end position="650"/>
    </location>
</feature>
<keyword evidence="1" id="KW-0378">Hydrolase</keyword>
<name>A0ABQ5YB88_9NEIS</name>
<dbReference type="RefSeq" id="WP_284194870.1">
    <property type="nucleotide sequence ID" value="NZ_BSOG01000001.1"/>
</dbReference>
<dbReference type="PANTHER" id="PTHR42776:SF27">
    <property type="entry name" value="DIPEPTIDYL PEPTIDASE FAMILY MEMBER 6"/>
    <property type="match status" value="1"/>
</dbReference>
<evidence type="ECO:0000259" key="3">
    <source>
        <dbReference type="Pfam" id="PF00326"/>
    </source>
</evidence>
<dbReference type="InterPro" id="IPR029058">
    <property type="entry name" value="AB_hydrolase_fold"/>
</dbReference>
<evidence type="ECO:0000256" key="2">
    <source>
        <dbReference type="SAM" id="SignalP"/>
    </source>
</evidence>
<evidence type="ECO:0000256" key="1">
    <source>
        <dbReference type="ARBA" id="ARBA00022801"/>
    </source>
</evidence>
<dbReference type="InterPro" id="IPR011042">
    <property type="entry name" value="6-blade_b-propeller_TolB-like"/>
</dbReference>
<dbReference type="SUPFAM" id="SSF69304">
    <property type="entry name" value="Tricorn protease N-terminal domain"/>
    <property type="match status" value="1"/>
</dbReference>
<dbReference type="Gene3D" id="3.40.50.1820">
    <property type="entry name" value="alpha/beta hydrolase"/>
    <property type="match status" value="1"/>
</dbReference>
<evidence type="ECO:0000313" key="4">
    <source>
        <dbReference type="EMBL" id="GLR11728.1"/>
    </source>
</evidence>
<feature type="domain" description="Peptidase S9 prolyl oligopeptidase catalytic" evidence="3">
    <location>
        <begin position="432"/>
        <end position="648"/>
    </location>
</feature>
<keyword evidence="5" id="KW-1185">Reference proteome</keyword>
<dbReference type="PANTHER" id="PTHR42776">
    <property type="entry name" value="SERINE PEPTIDASE S9 FAMILY MEMBER"/>
    <property type="match status" value="1"/>
</dbReference>
<dbReference type="EMBL" id="BSOG01000001">
    <property type="protein sequence ID" value="GLR11728.1"/>
    <property type="molecule type" value="Genomic_DNA"/>
</dbReference>
<accession>A0ABQ5YB88</accession>
<reference evidence="5" key="1">
    <citation type="journal article" date="2019" name="Int. J. Syst. Evol. Microbiol.">
        <title>The Global Catalogue of Microorganisms (GCM) 10K type strain sequencing project: providing services to taxonomists for standard genome sequencing and annotation.</title>
        <authorList>
            <consortium name="The Broad Institute Genomics Platform"/>
            <consortium name="The Broad Institute Genome Sequencing Center for Infectious Disease"/>
            <person name="Wu L."/>
            <person name="Ma J."/>
        </authorList>
    </citation>
    <scope>NUCLEOTIDE SEQUENCE [LARGE SCALE GENOMIC DNA]</scope>
    <source>
        <strain evidence="5">NBRC 110044</strain>
    </source>
</reference>
<gene>
    <name evidence="4" type="ORF">GCM10007907_05180</name>
</gene>
<proteinExistence type="predicted"/>
<protein>
    <submittedName>
        <fullName evidence="4">Peptidase</fullName>
    </submittedName>
</protein>
<organism evidence="4 5">
    <name type="scientific">Chitinimonas prasina</name>
    <dbReference type="NCBI Taxonomy" id="1434937"/>
    <lineage>
        <taxon>Bacteria</taxon>
        <taxon>Pseudomonadati</taxon>
        <taxon>Pseudomonadota</taxon>
        <taxon>Betaproteobacteria</taxon>
        <taxon>Neisseriales</taxon>
        <taxon>Chitinibacteraceae</taxon>
        <taxon>Chitinimonas</taxon>
    </lineage>
</organism>
<dbReference type="Pfam" id="PF00326">
    <property type="entry name" value="Peptidase_S9"/>
    <property type="match status" value="1"/>
</dbReference>
<dbReference type="Gene3D" id="2.120.10.30">
    <property type="entry name" value="TolB, C-terminal domain"/>
    <property type="match status" value="1"/>
</dbReference>
<dbReference type="Proteomes" id="UP001156706">
    <property type="component" value="Unassembled WGS sequence"/>
</dbReference>